<keyword evidence="3" id="KW-1015">Disulfide bond</keyword>
<protein>
    <recommendedName>
        <fullName evidence="5">RlpA-like protein double-psi beta-barrel domain-containing protein</fullName>
    </recommendedName>
</protein>
<proteinExistence type="predicted"/>
<keyword evidence="2" id="KW-0960">Knottin</keyword>
<organism evidence="6 7">
    <name type="scientific">Aphis craccivora</name>
    <name type="common">Cowpea aphid</name>
    <dbReference type="NCBI Taxonomy" id="307492"/>
    <lineage>
        <taxon>Eukaryota</taxon>
        <taxon>Metazoa</taxon>
        <taxon>Ecdysozoa</taxon>
        <taxon>Arthropoda</taxon>
        <taxon>Hexapoda</taxon>
        <taxon>Insecta</taxon>
        <taxon>Pterygota</taxon>
        <taxon>Neoptera</taxon>
        <taxon>Paraneoptera</taxon>
        <taxon>Hemiptera</taxon>
        <taxon>Sternorrhyncha</taxon>
        <taxon>Aphidomorpha</taxon>
        <taxon>Aphidoidea</taxon>
        <taxon>Aphididae</taxon>
        <taxon>Aphidini</taxon>
        <taxon>Aphis</taxon>
        <taxon>Aphis</taxon>
    </lineage>
</organism>
<evidence type="ECO:0000259" key="5">
    <source>
        <dbReference type="Pfam" id="PF03330"/>
    </source>
</evidence>
<dbReference type="PANTHER" id="PTHR34183:SF8">
    <property type="entry name" value="ENDOLYTIC PEPTIDOGLYCAN TRANSGLYCOSYLASE RLPA-RELATED"/>
    <property type="match status" value="1"/>
</dbReference>
<keyword evidence="4" id="KW-0812">Transmembrane</keyword>
<evidence type="ECO:0000256" key="2">
    <source>
        <dbReference type="ARBA" id="ARBA00022854"/>
    </source>
</evidence>
<comment type="caution">
    <text evidence="6">The sequence shown here is derived from an EMBL/GenBank/DDBJ whole genome shotgun (WGS) entry which is preliminary data.</text>
</comment>
<sequence length="228" mass="25072">MKSKSTTLFESGKIEAKMKDAIAVWAKLFLMLIISASYYFVSTAKPLNGFAECKRLGNNSCLSDRECCSGYCFKEPGWELGVCKRPQSRNEDESKQQNAVFESGECAFYQGGIETANGEVFNEDEMTGSHRTLPFNTMVYVEVMGAGVVVRINDRPDDSSGHILEMSLAASDAIGITNNGDVPCLLKIVTGIGCIESYGNTCQMHHECCSKFCFKEMFSEVGFCTPRG</sequence>
<dbReference type="EMBL" id="VUJU01000004">
    <property type="protein sequence ID" value="KAF0774171.1"/>
    <property type="molecule type" value="Genomic_DNA"/>
</dbReference>
<dbReference type="Gene3D" id="2.40.40.10">
    <property type="entry name" value="RlpA-like domain"/>
    <property type="match status" value="1"/>
</dbReference>
<keyword evidence="4" id="KW-1133">Transmembrane helix</keyword>
<dbReference type="InterPro" id="IPR009101">
    <property type="entry name" value="Gurmarin/antifun_pep"/>
</dbReference>
<dbReference type="OrthoDB" id="7769384at2759"/>
<dbReference type="InterPro" id="IPR009009">
    <property type="entry name" value="RlpA-like_DPBB"/>
</dbReference>
<dbReference type="AlphaFoldDB" id="A0A6G0ZRE6"/>
<dbReference type="InterPro" id="IPR036908">
    <property type="entry name" value="RlpA-like_sf"/>
</dbReference>
<feature type="domain" description="RlpA-like protein double-psi beta-barrel" evidence="5">
    <location>
        <begin position="104"/>
        <end position="183"/>
    </location>
</feature>
<evidence type="ECO:0000256" key="4">
    <source>
        <dbReference type="SAM" id="Phobius"/>
    </source>
</evidence>
<evidence type="ECO:0000313" key="6">
    <source>
        <dbReference type="EMBL" id="KAF0774171.1"/>
    </source>
</evidence>
<name>A0A6G0ZRE6_APHCR</name>
<dbReference type="Proteomes" id="UP000478052">
    <property type="component" value="Unassembled WGS sequence"/>
</dbReference>
<evidence type="ECO:0000256" key="1">
    <source>
        <dbReference type="ARBA" id="ARBA00022529"/>
    </source>
</evidence>
<dbReference type="PANTHER" id="PTHR34183">
    <property type="entry name" value="ENDOLYTIC PEPTIDOGLYCAN TRANSGLYCOSYLASE RLPA"/>
    <property type="match status" value="1"/>
</dbReference>
<feature type="transmembrane region" description="Helical" evidence="4">
    <location>
        <begin position="21"/>
        <end position="41"/>
    </location>
</feature>
<keyword evidence="7" id="KW-1185">Reference proteome</keyword>
<accession>A0A6G0ZRE6</accession>
<gene>
    <name evidence="6" type="ORF">FWK35_00001388</name>
</gene>
<evidence type="ECO:0000313" key="7">
    <source>
        <dbReference type="Proteomes" id="UP000478052"/>
    </source>
</evidence>
<reference evidence="6 7" key="1">
    <citation type="submission" date="2019-08" db="EMBL/GenBank/DDBJ databases">
        <title>Whole genome of Aphis craccivora.</title>
        <authorList>
            <person name="Voronova N.V."/>
            <person name="Shulinski R.S."/>
            <person name="Bandarenka Y.V."/>
            <person name="Zhorov D.G."/>
            <person name="Warner D."/>
        </authorList>
    </citation>
    <scope>NUCLEOTIDE SEQUENCE [LARGE SCALE GENOMIC DNA]</scope>
    <source>
        <strain evidence="6">180601</strain>
        <tissue evidence="6">Whole Body</tissue>
    </source>
</reference>
<evidence type="ECO:0000256" key="3">
    <source>
        <dbReference type="ARBA" id="ARBA00023157"/>
    </source>
</evidence>
<dbReference type="CDD" id="cd22268">
    <property type="entry name" value="DPBB_RlpA-like"/>
    <property type="match status" value="1"/>
</dbReference>
<keyword evidence="4" id="KW-0472">Membrane</keyword>
<dbReference type="SUPFAM" id="SSF57048">
    <property type="entry name" value="Gurmarin-like"/>
    <property type="match status" value="1"/>
</dbReference>
<dbReference type="Pfam" id="PF03330">
    <property type="entry name" value="DPBB_1"/>
    <property type="match status" value="1"/>
</dbReference>
<keyword evidence="1" id="KW-0929">Antimicrobial</keyword>